<dbReference type="Gene3D" id="1.25.40.10">
    <property type="entry name" value="Tetratricopeptide repeat domain"/>
    <property type="match status" value="1"/>
</dbReference>
<feature type="region of interest" description="Disordered" evidence="1">
    <location>
        <begin position="34"/>
        <end position="120"/>
    </location>
</feature>
<evidence type="ECO:0000313" key="3">
    <source>
        <dbReference type="Proteomes" id="UP001303115"/>
    </source>
</evidence>
<dbReference type="EMBL" id="MU854382">
    <property type="protein sequence ID" value="KAK4040194.1"/>
    <property type="molecule type" value="Genomic_DNA"/>
</dbReference>
<proteinExistence type="predicted"/>
<comment type="caution">
    <text evidence="2">The sequence shown here is derived from an EMBL/GenBank/DDBJ whole genome shotgun (WGS) entry which is preliminary data.</text>
</comment>
<accession>A0AAN6PFR9</accession>
<evidence type="ECO:0000256" key="1">
    <source>
        <dbReference type="SAM" id="MobiDB-lite"/>
    </source>
</evidence>
<gene>
    <name evidence="2" type="ORF">C8A01DRAFT_35796</name>
</gene>
<feature type="compositionally biased region" description="Pro residues" evidence="1">
    <location>
        <begin position="103"/>
        <end position="117"/>
    </location>
</feature>
<name>A0AAN6PFR9_9PEZI</name>
<evidence type="ECO:0000313" key="2">
    <source>
        <dbReference type="EMBL" id="KAK4040194.1"/>
    </source>
</evidence>
<protein>
    <recommendedName>
        <fullName evidence="4">Clr5 domain-containing protein</fullName>
    </recommendedName>
</protein>
<keyword evidence="3" id="KW-1185">Reference proteome</keyword>
<reference evidence="3" key="1">
    <citation type="journal article" date="2023" name="Mol. Phylogenet. Evol.">
        <title>Genome-scale phylogeny and comparative genomics of the fungal order Sordariales.</title>
        <authorList>
            <person name="Hensen N."/>
            <person name="Bonometti L."/>
            <person name="Westerberg I."/>
            <person name="Brannstrom I.O."/>
            <person name="Guillou S."/>
            <person name="Cros-Aarteil S."/>
            <person name="Calhoun S."/>
            <person name="Haridas S."/>
            <person name="Kuo A."/>
            <person name="Mondo S."/>
            <person name="Pangilinan J."/>
            <person name="Riley R."/>
            <person name="LaButti K."/>
            <person name="Andreopoulos B."/>
            <person name="Lipzen A."/>
            <person name="Chen C."/>
            <person name="Yan M."/>
            <person name="Daum C."/>
            <person name="Ng V."/>
            <person name="Clum A."/>
            <person name="Steindorff A."/>
            <person name="Ohm R.A."/>
            <person name="Martin F."/>
            <person name="Silar P."/>
            <person name="Natvig D.O."/>
            <person name="Lalanne C."/>
            <person name="Gautier V."/>
            <person name="Ament-Velasquez S.L."/>
            <person name="Kruys A."/>
            <person name="Hutchinson M.I."/>
            <person name="Powell A.J."/>
            <person name="Barry K."/>
            <person name="Miller A.N."/>
            <person name="Grigoriev I.V."/>
            <person name="Debuchy R."/>
            <person name="Gladieux P."/>
            <person name="Hiltunen Thoren M."/>
            <person name="Johannesson H."/>
        </authorList>
    </citation>
    <scope>NUCLEOTIDE SEQUENCE [LARGE SCALE GENOMIC DNA]</scope>
    <source>
        <strain evidence="3">CBS 284.82</strain>
    </source>
</reference>
<feature type="compositionally biased region" description="Basic and acidic residues" evidence="1">
    <location>
        <begin position="50"/>
        <end position="63"/>
    </location>
</feature>
<dbReference type="AlphaFoldDB" id="A0AAN6PFR9"/>
<dbReference type="InterPro" id="IPR011990">
    <property type="entry name" value="TPR-like_helical_dom_sf"/>
</dbReference>
<evidence type="ECO:0008006" key="4">
    <source>
        <dbReference type="Google" id="ProtNLM"/>
    </source>
</evidence>
<organism evidence="2 3">
    <name type="scientific">Parachaetomium inaequale</name>
    <dbReference type="NCBI Taxonomy" id="2588326"/>
    <lineage>
        <taxon>Eukaryota</taxon>
        <taxon>Fungi</taxon>
        <taxon>Dikarya</taxon>
        <taxon>Ascomycota</taxon>
        <taxon>Pezizomycotina</taxon>
        <taxon>Sordariomycetes</taxon>
        <taxon>Sordariomycetidae</taxon>
        <taxon>Sordariales</taxon>
        <taxon>Chaetomiaceae</taxon>
        <taxon>Parachaetomium</taxon>
    </lineage>
</organism>
<dbReference type="Proteomes" id="UP001303115">
    <property type="component" value="Unassembled WGS sequence"/>
</dbReference>
<sequence length="503" mass="57258">MPSEKMYKERFRAWKWSKYLPKDAAGWMMHKMRERQPRRTEFKYGNQTWTEERVKRTYDRMGADETQPDQAGLDGPTPDSITYGTPAPNPATPLPTSDSHSPLPDPSPAVPTSPQPAIPEGWQFTERLPGLNRQNLSLQDLDKLVIQALRADFRGEKDVVERKFLDAIAGFQETLSATDQRTLRASYMLADSYANQQRMDQAAEVLNRLTSGMVDRWGSQHYRTVAHLLTVVDLLQFWSCYEHAEVLIHRALGNWGKDDGGRLLYIPPHSTRMVLGSQDDLATAQAEIFGASSDAGAELRLAKLWMSANVGEMDEILSRLIVQSDKYPEKLTVQAIQARCDLAEWHIYQGSRKEARSILKQAWSSLEKYLGEQDLVPRELLGLCCCVAFLYFRAGRPGICDTVLEHVAHFAERHVLIPTPQCSIDLVVELHINIGLGYQRLVSWSRARPWYERALALLICLRQPDHVLVEKLTKALEEREYQLELDDSSDGPASPYQVRFYAT</sequence>